<protein>
    <submittedName>
        <fullName evidence="1">Uridine kinase</fullName>
    </submittedName>
</protein>
<dbReference type="Proteomes" id="UP000249898">
    <property type="component" value="Chromosome"/>
</dbReference>
<organism evidence="1 2">
    <name type="scientific">Marinomonas primoryensis</name>
    <dbReference type="NCBI Taxonomy" id="178399"/>
    <lineage>
        <taxon>Bacteria</taxon>
        <taxon>Pseudomonadati</taxon>
        <taxon>Pseudomonadota</taxon>
        <taxon>Gammaproteobacteria</taxon>
        <taxon>Oceanospirillales</taxon>
        <taxon>Oceanospirillaceae</taxon>
        <taxon>Marinomonas</taxon>
    </lineage>
</organism>
<keyword evidence="1" id="KW-0808">Transferase</keyword>
<dbReference type="EMBL" id="CP016181">
    <property type="protein sequence ID" value="AWX99557.1"/>
    <property type="molecule type" value="Genomic_DNA"/>
</dbReference>
<evidence type="ECO:0000313" key="2">
    <source>
        <dbReference type="Proteomes" id="UP000249898"/>
    </source>
</evidence>
<name>A0A2Z4PPP4_9GAMM</name>
<dbReference type="OrthoDB" id="6105256at2"/>
<dbReference type="AlphaFoldDB" id="A0A2Z4PPP4"/>
<dbReference type="GO" id="GO:0016301">
    <property type="term" value="F:kinase activity"/>
    <property type="evidence" value="ECO:0007669"/>
    <property type="project" value="UniProtKB-KW"/>
</dbReference>
<proteinExistence type="predicted"/>
<dbReference type="RefSeq" id="WP_112136396.1">
    <property type="nucleotide sequence ID" value="NZ_CP016181.1"/>
</dbReference>
<accession>A0A2Z4PPP4</accession>
<evidence type="ECO:0000313" key="1">
    <source>
        <dbReference type="EMBL" id="AWX99557.1"/>
    </source>
</evidence>
<keyword evidence="1" id="KW-0418">Kinase</keyword>
<sequence>MSRKFTSVFAVLILVLVGMTTVVNAKTTEIPQLSNIAELFGLPLNDLSLSRLEKKLDSMGLHSYPSYKEGEESYSLGPEGILGVTNATIFSNSSRYVQQALLSGVVGSLEKRQALGELLQKKYGAPSEGYLNDGIGRSKWLFKDGTMIEFHNSTYDVYIMYVDERPRVMGRSGQIDVEALSRKKQ</sequence>
<reference evidence="1 2" key="1">
    <citation type="submission" date="2016-06" db="EMBL/GenBank/DDBJ databases">
        <title>The sequenced genome of the ice-adhering bacterium Marinomonas primoryensis, from Antarctica.</title>
        <authorList>
            <person name="Graham L."/>
            <person name="Vance T.D.R."/>
            <person name="Davies P.L."/>
        </authorList>
    </citation>
    <scope>NUCLEOTIDE SEQUENCE [LARGE SCALE GENOMIC DNA]</scope>
    <source>
        <strain evidence="1 2">AceL</strain>
    </source>
</reference>
<gene>
    <name evidence="1" type="ORF">A8139_05770</name>
</gene>